<gene>
    <name evidence="9 12" type="primary">mfd</name>
    <name evidence="12" type="ORF">ACFSKO_17955</name>
</gene>
<dbReference type="SMART" id="SM00487">
    <property type="entry name" value="DEXDc"/>
    <property type="match status" value="1"/>
</dbReference>
<dbReference type="PROSITE" id="PS51192">
    <property type="entry name" value="HELICASE_ATP_BIND_1"/>
    <property type="match status" value="1"/>
</dbReference>
<evidence type="ECO:0000259" key="10">
    <source>
        <dbReference type="PROSITE" id="PS51192"/>
    </source>
</evidence>
<comment type="caution">
    <text evidence="12">The sequence shown here is derived from an EMBL/GenBank/DDBJ whole genome shotgun (WGS) entry which is preliminary data.</text>
</comment>
<dbReference type="Pfam" id="PF17757">
    <property type="entry name" value="UvrB_inter"/>
    <property type="match status" value="1"/>
</dbReference>
<dbReference type="Gene3D" id="3.40.50.11180">
    <property type="match status" value="1"/>
</dbReference>
<dbReference type="EMBL" id="JBHUII010000011">
    <property type="protein sequence ID" value="MFD2207506.1"/>
    <property type="molecule type" value="Genomic_DNA"/>
</dbReference>
<feature type="domain" description="Helicase ATP-binding" evidence="10">
    <location>
        <begin position="627"/>
        <end position="788"/>
    </location>
</feature>
<comment type="subcellular location">
    <subcellularLocation>
        <location evidence="9">Cytoplasm</location>
    </subcellularLocation>
</comment>
<protein>
    <recommendedName>
        <fullName evidence="9">Transcription-repair-coupling factor</fullName>
        <shortName evidence="9">TRCF</shortName>
        <ecNumber evidence="9">3.6.4.-</ecNumber>
    </recommendedName>
</protein>
<dbReference type="PROSITE" id="PS51194">
    <property type="entry name" value="HELICASE_CTER"/>
    <property type="match status" value="1"/>
</dbReference>
<dbReference type="Gene3D" id="3.90.1150.50">
    <property type="entry name" value="Transcription-repair-coupling factor, D7 domain"/>
    <property type="match status" value="1"/>
</dbReference>
<evidence type="ECO:0000313" key="12">
    <source>
        <dbReference type="EMBL" id="MFD2207506.1"/>
    </source>
</evidence>
<dbReference type="InterPro" id="IPR003711">
    <property type="entry name" value="CarD-like/TRCF_RID"/>
</dbReference>
<dbReference type="SMART" id="SM00982">
    <property type="entry name" value="TRCF"/>
    <property type="match status" value="1"/>
</dbReference>
<organism evidence="12 13">
    <name type="scientific">Kiloniella antarctica</name>
    <dbReference type="NCBI Taxonomy" id="1550907"/>
    <lineage>
        <taxon>Bacteria</taxon>
        <taxon>Pseudomonadati</taxon>
        <taxon>Pseudomonadota</taxon>
        <taxon>Alphaproteobacteria</taxon>
        <taxon>Rhodospirillales</taxon>
        <taxon>Kiloniellaceae</taxon>
        <taxon>Kiloniella</taxon>
    </lineage>
</organism>
<evidence type="ECO:0000256" key="2">
    <source>
        <dbReference type="ARBA" id="ARBA00022741"/>
    </source>
</evidence>
<dbReference type="NCBIfam" id="TIGR00580">
    <property type="entry name" value="mfd"/>
    <property type="match status" value="1"/>
</dbReference>
<evidence type="ECO:0000256" key="6">
    <source>
        <dbReference type="ARBA" id="ARBA00022840"/>
    </source>
</evidence>
<dbReference type="HAMAP" id="MF_00969">
    <property type="entry name" value="TRCF"/>
    <property type="match status" value="1"/>
</dbReference>
<dbReference type="InterPro" id="IPR011545">
    <property type="entry name" value="DEAD/DEAH_box_helicase_dom"/>
</dbReference>
<proteinExistence type="inferred from homology"/>
<dbReference type="SUPFAM" id="SSF52540">
    <property type="entry name" value="P-loop containing nucleoside triphosphate hydrolases"/>
    <property type="match status" value="4"/>
</dbReference>
<dbReference type="InterPro" id="IPR027417">
    <property type="entry name" value="P-loop_NTPase"/>
</dbReference>
<dbReference type="InterPro" id="IPR041471">
    <property type="entry name" value="UvrB_inter"/>
</dbReference>
<keyword evidence="8 9" id="KW-0234">DNA repair</keyword>
<dbReference type="InterPro" id="IPR037235">
    <property type="entry name" value="TRCF-like_C_D7"/>
</dbReference>
<dbReference type="Gene3D" id="3.40.50.300">
    <property type="entry name" value="P-loop containing nucleotide triphosphate hydrolases"/>
    <property type="match status" value="2"/>
</dbReference>
<dbReference type="InterPro" id="IPR001650">
    <property type="entry name" value="Helicase_C-like"/>
</dbReference>
<dbReference type="SMART" id="SM00490">
    <property type="entry name" value="HELICc"/>
    <property type="match status" value="1"/>
</dbReference>
<reference evidence="13" key="1">
    <citation type="journal article" date="2019" name="Int. J. Syst. Evol. Microbiol.">
        <title>The Global Catalogue of Microorganisms (GCM) 10K type strain sequencing project: providing services to taxonomists for standard genome sequencing and annotation.</title>
        <authorList>
            <consortium name="The Broad Institute Genomics Platform"/>
            <consortium name="The Broad Institute Genome Sequencing Center for Infectious Disease"/>
            <person name="Wu L."/>
            <person name="Ma J."/>
        </authorList>
    </citation>
    <scope>NUCLEOTIDE SEQUENCE [LARGE SCALE GENOMIC DNA]</scope>
    <source>
        <strain evidence="13">CGMCC 4.7192</strain>
    </source>
</reference>
<comment type="similarity">
    <text evidence="9">In the N-terminal section; belongs to the UvrB family.</text>
</comment>
<evidence type="ECO:0000259" key="11">
    <source>
        <dbReference type="PROSITE" id="PS51194"/>
    </source>
</evidence>
<keyword evidence="13" id="KW-1185">Reference proteome</keyword>
<keyword evidence="2 9" id="KW-0547">Nucleotide-binding</keyword>
<dbReference type="Proteomes" id="UP001597294">
    <property type="component" value="Unassembled WGS sequence"/>
</dbReference>
<dbReference type="SUPFAM" id="SSF143517">
    <property type="entry name" value="TRCF domain-like"/>
    <property type="match status" value="1"/>
</dbReference>
<dbReference type="Pfam" id="PF03461">
    <property type="entry name" value="TRCF"/>
    <property type="match status" value="1"/>
</dbReference>
<comment type="similarity">
    <text evidence="9">In the C-terminal section; belongs to the helicase family. RecG subfamily.</text>
</comment>
<dbReference type="PANTHER" id="PTHR47964:SF1">
    <property type="entry name" value="ATP-DEPENDENT DNA HELICASE HOMOLOG RECG, CHLOROPLASTIC"/>
    <property type="match status" value="1"/>
</dbReference>
<keyword evidence="5" id="KW-0347">Helicase</keyword>
<feature type="domain" description="Helicase C-terminal" evidence="11">
    <location>
        <begin position="809"/>
        <end position="963"/>
    </location>
</feature>
<dbReference type="InterPro" id="IPR005118">
    <property type="entry name" value="TRCF_C"/>
</dbReference>
<keyword evidence="6 9" id="KW-0067">ATP-binding</keyword>
<evidence type="ECO:0000256" key="3">
    <source>
        <dbReference type="ARBA" id="ARBA00022763"/>
    </source>
</evidence>
<dbReference type="InterPro" id="IPR014001">
    <property type="entry name" value="Helicase_ATP-bd"/>
</dbReference>
<evidence type="ECO:0000256" key="1">
    <source>
        <dbReference type="ARBA" id="ARBA00022490"/>
    </source>
</evidence>
<dbReference type="EC" id="3.6.4.-" evidence="9"/>
<dbReference type="SMART" id="SM01058">
    <property type="entry name" value="CarD_TRCF"/>
    <property type="match status" value="1"/>
</dbReference>
<evidence type="ECO:0000313" key="13">
    <source>
        <dbReference type="Proteomes" id="UP001597294"/>
    </source>
</evidence>
<keyword evidence="1 9" id="KW-0963">Cytoplasm</keyword>
<dbReference type="InterPro" id="IPR047112">
    <property type="entry name" value="RecG/Mfd"/>
</dbReference>
<evidence type="ECO:0000256" key="5">
    <source>
        <dbReference type="ARBA" id="ARBA00022806"/>
    </source>
</evidence>
<keyword evidence="4 9" id="KW-0378">Hydrolase</keyword>
<name>A0ABW5BPQ9_9PROT</name>
<dbReference type="Pfam" id="PF02559">
    <property type="entry name" value="CarD_TRCF_RID"/>
    <property type="match status" value="1"/>
</dbReference>
<accession>A0ABW5BPQ9</accession>
<comment type="function">
    <text evidence="9">Couples transcription and DNA repair by recognizing RNA polymerase (RNAP) stalled at DNA lesions. Mediates ATP-dependent release of RNAP and its truncated transcript from the DNA, and recruitment of nucleotide excision repair machinery to the damaged site.</text>
</comment>
<keyword evidence="7 9" id="KW-0238">DNA-binding</keyword>
<dbReference type="CDD" id="cd17991">
    <property type="entry name" value="DEXHc_TRCF"/>
    <property type="match status" value="1"/>
</dbReference>
<dbReference type="Pfam" id="PF00271">
    <property type="entry name" value="Helicase_C"/>
    <property type="match status" value="1"/>
</dbReference>
<sequence length="1160" mass="130027">MKTLATRLQAADRYQISSVPEGYDAQLLSELAIELAPRPVLHIALDDNRLAVLAELLQFFAPNLEVIEIPAWDCLPYDRVSPHKDILAARIDAFAKLLATPTPKTGRLILTTISSSLQRVPPRELFKNRTLVASPGVEIKTEQLLKFFSTNGYLRADTVSESGEFAVRGGIVDVFPPGEESPLRLDFFGDELDTLRRFDPLTQRTTGEAEILELKPVGEAILDEKTIESFRKGYRETFGAVAKEDPLYEAISEGRQYPGMEHWLPLFYGELETIFDYLPEAVITLDGQAEEARDARIESITDFFQARKSMESSSEGGWVYKPVPMQRLFLSKDDWDGVLSVRSTTQFSTFALPDHVENLIEAEGKLGKDFSESRNREDVNVLDDVRDYIRLQQNDGKKIVVTGYTDGSRDRLISMFHEHDITNTDVLRDWKTLKKTMRKQVQFLTLGLERGVVTPKVVFITEQDILGERMARAQKRRRKSDNFLKEVSSLQDKDFVVHMEHGIGQYIGLETVDVGGAPHDCLKVLYHGGDKLFVPVENIEILSRYGSEDSGAELDRLGGVAWQAKKARVKERIRAIAHQLIGIAANRLLRKADTIEVPEGIYDEFAARFPYPETEDQLNAIEDVFGDLRSGRPMDRLVCGDVGFGKTEVALRAAFIAVMSGKQVAVVVPTTLLARQHYRTFLERFKGLPVRIGQLSRLATAKEQTETKKGLAEGTVEIVVGTHAVFSKNMKFSDLGLLIVDEEQHFGVKQKERLKELRSDVHVLTLTATPIPRTLQMAMSGVKEMSLIATPPVDRLAVRTFVLPFDPVIIREAILREHFRGGQTFYVCPRLSDLKDLHERLKKLVPEVKICIAHGQLPASELEDVMTAFCDHQYDVLLSTSIIESGLDIPSANTMLVHRADMFGLAQLYQIRGRIGRSKIRGYCYLTLPVGKLLSKTAERRLEVMQTLDNLGAGFNLASHDMDIRGAGNLVGDEQSGHIKEVGVELYQQMLEEAVATLRNDEGEGEEDQAWSPQINIGTSVLIPDRYVADLNVRLGLYRRLSSLVSRTEIDGFAAELIDRFGDLPEEVENLLQVMLIKGLCKSSGVEKVDAGPKGAVVSFRNDSFENPSALIMFIQEQVGTVKIRPDHKLVYRRAWDDAGSRLKGVKSMMEELVKIAKST</sequence>
<evidence type="ECO:0000256" key="4">
    <source>
        <dbReference type="ARBA" id="ARBA00022801"/>
    </source>
</evidence>
<dbReference type="InterPro" id="IPR004576">
    <property type="entry name" value="Mfd"/>
</dbReference>
<evidence type="ECO:0000256" key="9">
    <source>
        <dbReference type="HAMAP-Rule" id="MF_00969"/>
    </source>
</evidence>
<keyword evidence="3 9" id="KW-0227">DNA damage</keyword>
<evidence type="ECO:0000256" key="8">
    <source>
        <dbReference type="ARBA" id="ARBA00023204"/>
    </source>
</evidence>
<dbReference type="Gene3D" id="3.30.2060.10">
    <property type="entry name" value="Penicillin-binding protein 1b domain"/>
    <property type="match status" value="1"/>
</dbReference>
<dbReference type="SUPFAM" id="SSF141259">
    <property type="entry name" value="CarD-like"/>
    <property type="match status" value="1"/>
</dbReference>
<dbReference type="Pfam" id="PF00270">
    <property type="entry name" value="DEAD"/>
    <property type="match status" value="1"/>
</dbReference>
<dbReference type="Gene3D" id="2.40.10.170">
    <property type="match status" value="1"/>
</dbReference>
<dbReference type="InterPro" id="IPR036101">
    <property type="entry name" value="CarD-like/TRCF_RID_sf"/>
</dbReference>
<dbReference type="RefSeq" id="WP_380254192.1">
    <property type="nucleotide sequence ID" value="NZ_JBHUII010000011.1"/>
</dbReference>
<evidence type="ECO:0000256" key="7">
    <source>
        <dbReference type="ARBA" id="ARBA00023125"/>
    </source>
</evidence>
<dbReference type="PANTHER" id="PTHR47964">
    <property type="entry name" value="ATP-DEPENDENT DNA HELICASE HOMOLOG RECG, CHLOROPLASTIC"/>
    <property type="match status" value="1"/>
</dbReference>